<dbReference type="SMART" id="SM00248">
    <property type="entry name" value="ANK"/>
    <property type="match status" value="3"/>
</dbReference>
<dbReference type="SUPFAM" id="SSF48403">
    <property type="entry name" value="Ankyrin repeat"/>
    <property type="match status" value="1"/>
</dbReference>
<dbReference type="PANTHER" id="PTHR24198">
    <property type="entry name" value="ANKYRIN REPEAT AND PROTEIN KINASE DOMAIN-CONTAINING PROTEIN"/>
    <property type="match status" value="1"/>
</dbReference>
<keyword evidence="1" id="KW-0677">Repeat</keyword>
<dbReference type="InterPro" id="IPR002110">
    <property type="entry name" value="Ankyrin_rpt"/>
</dbReference>
<evidence type="ECO:0000256" key="2">
    <source>
        <dbReference type="ARBA" id="ARBA00023043"/>
    </source>
</evidence>
<proteinExistence type="predicted"/>
<dbReference type="InterPro" id="IPR036770">
    <property type="entry name" value="Ankyrin_rpt-contain_sf"/>
</dbReference>
<dbReference type="Pfam" id="PF12796">
    <property type="entry name" value="Ank_2"/>
    <property type="match status" value="1"/>
</dbReference>
<dbReference type="PANTHER" id="PTHR24198:SF165">
    <property type="entry name" value="ANKYRIN REPEAT-CONTAINING PROTEIN-RELATED"/>
    <property type="match status" value="1"/>
</dbReference>
<protein>
    <recommendedName>
        <fullName evidence="6">Ankyrin repeat protein</fullName>
    </recommendedName>
</protein>
<dbReference type="PROSITE" id="PS50088">
    <property type="entry name" value="ANK_REPEAT"/>
    <property type="match status" value="2"/>
</dbReference>
<keyword evidence="5" id="KW-1185">Reference proteome</keyword>
<organism evidence="4 5">
    <name type="scientific">Delitschia confertaspora ATCC 74209</name>
    <dbReference type="NCBI Taxonomy" id="1513339"/>
    <lineage>
        <taxon>Eukaryota</taxon>
        <taxon>Fungi</taxon>
        <taxon>Dikarya</taxon>
        <taxon>Ascomycota</taxon>
        <taxon>Pezizomycotina</taxon>
        <taxon>Dothideomycetes</taxon>
        <taxon>Pleosporomycetidae</taxon>
        <taxon>Pleosporales</taxon>
        <taxon>Delitschiaceae</taxon>
        <taxon>Delitschia</taxon>
    </lineage>
</organism>
<evidence type="ECO:0000256" key="1">
    <source>
        <dbReference type="ARBA" id="ARBA00022737"/>
    </source>
</evidence>
<feature type="repeat" description="ANK" evidence="3">
    <location>
        <begin position="28"/>
        <end position="56"/>
    </location>
</feature>
<dbReference type="Gene3D" id="1.25.40.20">
    <property type="entry name" value="Ankyrin repeat-containing domain"/>
    <property type="match status" value="1"/>
</dbReference>
<comment type="caution">
    <text evidence="4">The sequence shown here is derived from an EMBL/GenBank/DDBJ whole genome shotgun (WGS) entry which is preliminary data.</text>
</comment>
<accession>A0A9P4MTZ6</accession>
<evidence type="ECO:0000313" key="5">
    <source>
        <dbReference type="Proteomes" id="UP000799536"/>
    </source>
</evidence>
<name>A0A9P4MTZ6_9PLEO</name>
<dbReference type="AlphaFoldDB" id="A0A9P4MTZ6"/>
<dbReference type="EMBL" id="ML993848">
    <property type="protein sequence ID" value="KAF2205884.1"/>
    <property type="molecule type" value="Genomic_DNA"/>
</dbReference>
<feature type="repeat" description="ANK" evidence="3">
    <location>
        <begin position="56"/>
        <end position="88"/>
    </location>
</feature>
<gene>
    <name evidence="4" type="ORF">GQ43DRAFT_427688</name>
</gene>
<reference evidence="4" key="1">
    <citation type="journal article" date="2020" name="Stud. Mycol.">
        <title>101 Dothideomycetes genomes: a test case for predicting lifestyles and emergence of pathogens.</title>
        <authorList>
            <person name="Haridas S."/>
            <person name="Albert R."/>
            <person name="Binder M."/>
            <person name="Bloem J."/>
            <person name="Labutti K."/>
            <person name="Salamov A."/>
            <person name="Andreopoulos B."/>
            <person name="Baker S."/>
            <person name="Barry K."/>
            <person name="Bills G."/>
            <person name="Bluhm B."/>
            <person name="Cannon C."/>
            <person name="Castanera R."/>
            <person name="Culley D."/>
            <person name="Daum C."/>
            <person name="Ezra D."/>
            <person name="Gonzalez J."/>
            <person name="Henrissat B."/>
            <person name="Kuo A."/>
            <person name="Liang C."/>
            <person name="Lipzen A."/>
            <person name="Lutzoni F."/>
            <person name="Magnuson J."/>
            <person name="Mondo S."/>
            <person name="Nolan M."/>
            <person name="Ohm R."/>
            <person name="Pangilinan J."/>
            <person name="Park H.-J."/>
            <person name="Ramirez L."/>
            <person name="Alfaro M."/>
            <person name="Sun H."/>
            <person name="Tritt A."/>
            <person name="Yoshinaga Y."/>
            <person name="Zwiers L.-H."/>
            <person name="Turgeon B."/>
            <person name="Goodwin S."/>
            <person name="Spatafora J."/>
            <person name="Crous P."/>
            <person name="Grigoriev I."/>
        </authorList>
    </citation>
    <scope>NUCLEOTIDE SEQUENCE</scope>
    <source>
        <strain evidence="4">ATCC 74209</strain>
    </source>
</reference>
<evidence type="ECO:0000256" key="3">
    <source>
        <dbReference type="PROSITE-ProRule" id="PRU00023"/>
    </source>
</evidence>
<dbReference type="OrthoDB" id="4772757at2759"/>
<evidence type="ECO:0008006" key="6">
    <source>
        <dbReference type="Google" id="ProtNLM"/>
    </source>
</evidence>
<dbReference type="Proteomes" id="UP000799536">
    <property type="component" value="Unassembled WGS sequence"/>
</dbReference>
<sequence length="125" mass="13606">MTSPHRASRTASRSGNHCCVKDKFKLIAFYYAASAGSEEVARLLLDRGAYAEIKDGAPTVLHSAPVNGHAKIVKLVLDQNVPINPRDQKYWILLHFAAPNGHVGITKVLLDGGVPIEAKIQERGH</sequence>
<evidence type="ECO:0000313" key="4">
    <source>
        <dbReference type="EMBL" id="KAF2205884.1"/>
    </source>
</evidence>
<keyword evidence="2 3" id="KW-0040">ANK repeat</keyword>